<comment type="caution">
    <text evidence="2">The sequence shown here is derived from an EMBL/GenBank/DDBJ whole genome shotgun (WGS) entry which is preliminary data.</text>
</comment>
<protein>
    <submittedName>
        <fullName evidence="2">Uncharacterized protein</fullName>
    </submittedName>
</protein>
<proteinExistence type="predicted"/>
<dbReference type="RefSeq" id="WP_267637637.1">
    <property type="nucleotide sequence ID" value="NZ_JAODIY010000010.1"/>
</dbReference>
<evidence type="ECO:0000313" key="3">
    <source>
        <dbReference type="Proteomes" id="UP001596414"/>
    </source>
</evidence>
<dbReference type="AlphaFoldDB" id="A0ABD5X0C7"/>
<evidence type="ECO:0000256" key="1">
    <source>
        <dbReference type="SAM" id="MobiDB-lite"/>
    </source>
</evidence>
<organism evidence="2 3">
    <name type="scientific">Halovenus rubra</name>
    <dbReference type="NCBI Taxonomy" id="869890"/>
    <lineage>
        <taxon>Archaea</taxon>
        <taxon>Methanobacteriati</taxon>
        <taxon>Methanobacteriota</taxon>
        <taxon>Stenosarchaea group</taxon>
        <taxon>Halobacteria</taxon>
        <taxon>Halobacteriales</taxon>
        <taxon>Haloarculaceae</taxon>
        <taxon>Halovenus</taxon>
    </lineage>
</organism>
<dbReference type="EMBL" id="JBHSZQ010000001">
    <property type="protein sequence ID" value="MFC7124640.1"/>
    <property type="molecule type" value="Genomic_DNA"/>
</dbReference>
<dbReference type="Proteomes" id="UP001596414">
    <property type="component" value="Unassembled WGS sequence"/>
</dbReference>
<reference evidence="2 3" key="1">
    <citation type="journal article" date="2014" name="Int. J. Syst. Evol. Microbiol.">
        <title>Complete genome sequence of Corynebacterium casei LMG S-19264T (=DSM 44701T), isolated from a smear-ripened cheese.</title>
        <authorList>
            <consortium name="US DOE Joint Genome Institute (JGI-PGF)"/>
            <person name="Walter F."/>
            <person name="Albersmeier A."/>
            <person name="Kalinowski J."/>
            <person name="Ruckert C."/>
        </authorList>
    </citation>
    <scope>NUCLEOTIDE SEQUENCE [LARGE SCALE GENOMIC DNA]</scope>
    <source>
        <strain evidence="2 3">CGMCC 4.7215</strain>
    </source>
</reference>
<accession>A0ABD5X0C7</accession>
<name>A0ABD5X0C7_9EURY</name>
<evidence type="ECO:0000313" key="2">
    <source>
        <dbReference type="EMBL" id="MFC7124640.1"/>
    </source>
</evidence>
<dbReference type="Pfam" id="PF24018">
    <property type="entry name" value="DUF7331"/>
    <property type="match status" value="1"/>
</dbReference>
<sequence length="60" mass="6453">MVDSMDSSTETNRAVTEKTGDGSLDATGVYETASGIVLYDTEKPLAWIQSDNAVRLDEVV</sequence>
<feature type="region of interest" description="Disordered" evidence="1">
    <location>
        <begin position="1"/>
        <end position="26"/>
    </location>
</feature>
<gene>
    <name evidence="2" type="ORF">ACFQJ7_01095</name>
</gene>
<dbReference type="InterPro" id="IPR055755">
    <property type="entry name" value="DUF7331"/>
</dbReference>
<feature type="compositionally biased region" description="Polar residues" evidence="1">
    <location>
        <begin position="1"/>
        <end position="14"/>
    </location>
</feature>